<comment type="caution">
    <text evidence="1">The sequence shown here is derived from an EMBL/GenBank/DDBJ whole genome shotgun (WGS) entry which is preliminary data.</text>
</comment>
<gene>
    <name evidence="1" type="ORF">PPYR_10242</name>
</gene>
<dbReference type="InParanoid" id="A0A5N4AFU1"/>
<accession>A0A5N4AFU1</accession>
<evidence type="ECO:0000313" key="1">
    <source>
        <dbReference type="EMBL" id="KAB0796181.1"/>
    </source>
</evidence>
<protein>
    <submittedName>
        <fullName evidence="1">Uncharacterized protein</fullName>
    </submittedName>
</protein>
<name>A0A5N4AFU1_PHOPY</name>
<evidence type="ECO:0000313" key="2">
    <source>
        <dbReference type="Proteomes" id="UP000327044"/>
    </source>
</evidence>
<dbReference type="EMBL" id="VVIM01000007">
    <property type="protein sequence ID" value="KAB0796181.1"/>
    <property type="molecule type" value="Genomic_DNA"/>
</dbReference>
<dbReference type="AlphaFoldDB" id="A0A5N4AFU1"/>
<sequence length="120" mass="14368">MNFRNIQKKERQICSSNQLQFKFNPYHFVSTLLSRYLFFGEKFILTILTCPYVLHQSLGLRTRTTHAISDMFGIDSFKIERATAEISKKSLHEQRNFSFTTFFFIFIWNLNQFNCKLSPY</sequence>
<keyword evidence="2" id="KW-1185">Reference proteome</keyword>
<organism evidence="1 2">
    <name type="scientific">Photinus pyralis</name>
    <name type="common">Common eastern firefly</name>
    <name type="synonym">Lampyris pyralis</name>
    <dbReference type="NCBI Taxonomy" id="7054"/>
    <lineage>
        <taxon>Eukaryota</taxon>
        <taxon>Metazoa</taxon>
        <taxon>Ecdysozoa</taxon>
        <taxon>Arthropoda</taxon>
        <taxon>Hexapoda</taxon>
        <taxon>Insecta</taxon>
        <taxon>Pterygota</taxon>
        <taxon>Neoptera</taxon>
        <taxon>Endopterygota</taxon>
        <taxon>Coleoptera</taxon>
        <taxon>Polyphaga</taxon>
        <taxon>Elateriformia</taxon>
        <taxon>Elateroidea</taxon>
        <taxon>Lampyridae</taxon>
        <taxon>Lampyrinae</taxon>
        <taxon>Photinus</taxon>
    </lineage>
</organism>
<dbReference type="Proteomes" id="UP000327044">
    <property type="component" value="Unassembled WGS sequence"/>
</dbReference>
<reference evidence="1 2" key="1">
    <citation type="journal article" date="2018" name="Elife">
        <title>Firefly genomes illuminate parallel origins of bioluminescence in beetles.</title>
        <authorList>
            <person name="Fallon T.R."/>
            <person name="Lower S.E."/>
            <person name="Chang C.H."/>
            <person name="Bessho-Uehara M."/>
            <person name="Martin G.J."/>
            <person name="Bewick A.J."/>
            <person name="Behringer M."/>
            <person name="Debat H.J."/>
            <person name="Wong I."/>
            <person name="Day J.C."/>
            <person name="Suvorov A."/>
            <person name="Silva C.J."/>
            <person name="Stanger-Hall K.F."/>
            <person name="Hall D.W."/>
            <person name="Schmitz R.J."/>
            <person name="Nelson D.R."/>
            <person name="Lewis S.M."/>
            <person name="Shigenobu S."/>
            <person name="Bybee S.M."/>
            <person name="Larracuente A.M."/>
            <person name="Oba Y."/>
            <person name="Weng J.K."/>
        </authorList>
    </citation>
    <scope>NUCLEOTIDE SEQUENCE [LARGE SCALE GENOMIC DNA]</scope>
    <source>
        <strain evidence="1">1611_PpyrPB1</strain>
        <tissue evidence="1">Whole body</tissue>
    </source>
</reference>
<proteinExistence type="predicted"/>